<dbReference type="AlphaFoldDB" id="A0AAV3UP44"/>
<comment type="caution">
    <text evidence="6">The sequence shown here is derived from an EMBL/GenBank/DDBJ whole genome shotgun (WGS) entry which is preliminary data.</text>
</comment>
<comment type="subcellular location">
    <subcellularLocation>
        <location evidence="1">Membrane</location>
        <topology evidence="1">Multi-pass membrane protein</topology>
    </subcellularLocation>
</comment>
<gene>
    <name evidence="6" type="ORF">GCM10025751_47740</name>
</gene>
<sequence length="124" mass="13011">MPMSTIETAILVVQGLLGLIMLGSGGVKFLRTDFHTTQFNQFRYPQWFLVVTGGVEVIGGLGLLVGLVFAPILGVFGGLLIAVTMIGAILTHLVRVDDPPSASVPAAIFLVAGLVVTIPRLLAL</sequence>
<evidence type="ECO:0008006" key="8">
    <source>
        <dbReference type="Google" id="ProtNLM"/>
    </source>
</evidence>
<reference evidence="6 7" key="1">
    <citation type="journal article" date="2019" name="Int. J. Syst. Evol. Microbiol.">
        <title>The Global Catalogue of Microorganisms (GCM) 10K type strain sequencing project: providing services to taxonomists for standard genome sequencing and annotation.</title>
        <authorList>
            <consortium name="The Broad Institute Genomics Platform"/>
            <consortium name="The Broad Institute Genome Sequencing Center for Infectious Disease"/>
            <person name="Wu L."/>
            <person name="Ma J."/>
        </authorList>
    </citation>
    <scope>NUCLEOTIDE SEQUENCE [LARGE SCALE GENOMIC DNA]</scope>
    <source>
        <strain evidence="6 7">JCM 17504</strain>
    </source>
</reference>
<keyword evidence="3 5" id="KW-1133">Transmembrane helix</keyword>
<feature type="transmembrane region" description="Helical" evidence="5">
    <location>
        <begin position="6"/>
        <end position="27"/>
    </location>
</feature>
<keyword evidence="7" id="KW-1185">Reference proteome</keyword>
<dbReference type="EMBL" id="BAABKX010000019">
    <property type="protein sequence ID" value="GAA5061446.1"/>
    <property type="molecule type" value="Genomic_DNA"/>
</dbReference>
<name>A0AAV3UP44_9EURY</name>
<evidence type="ECO:0000256" key="5">
    <source>
        <dbReference type="SAM" id="Phobius"/>
    </source>
</evidence>
<evidence type="ECO:0000256" key="4">
    <source>
        <dbReference type="ARBA" id="ARBA00023136"/>
    </source>
</evidence>
<accession>A0AAV3UP44</accession>
<evidence type="ECO:0000313" key="6">
    <source>
        <dbReference type="EMBL" id="GAA5061446.1"/>
    </source>
</evidence>
<evidence type="ECO:0000256" key="3">
    <source>
        <dbReference type="ARBA" id="ARBA00022989"/>
    </source>
</evidence>
<feature type="transmembrane region" description="Helical" evidence="5">
    <location>
        <begin position="47"/>
        <end position="69"/>
    </location>
</feature>
<feature type="transmembrane region" description="Helical" evidence="5">
    <location>
        <begin position="75"/>
        <end position="94"/>
    </location>
</feature>
<feature type="transmembrane region" description="Helical" evidence="5">
    <location>
        <begin position="106"/>
        <end position="123"/>
    </location>
</feature>
<evidence type="ECO:0000313" key="7">
    <source>
        <dbReference type="Proteomes" id="UP001501729"/>
    </source>
</evidence>
<dbReference type="Pfam" id="PF13564">
    <property type="entry name" value="DoxX_2"/>
    <property type="match status" value="1"/>
</dbReference>
<keyword evidence="2 5" id="KW-0812">Transmembrane</keyword>
<organism evidence="6 7">
    <name type="scientific">Haladaptatus pallidirubidus</name>
    <dbReference type="NCBI Taxonomy" id="1008152"/>
    <lineage>
        <taxon>Archaea</taxon>
        <taxon>Methanobacteriati</taxon>
        <taxon>Methanobacteriota</taxon>
        <taxon>Stenosarchaea group</taxon>
        <taxon>Halobacteria</taxon>
        <taxon>Halobacteriales</taxon>
        <taxon>Haladaptataceae</taxon>
        <taxon>Haladaptatus</taxon>
    </lineage>
</organism>
<keyword evidence="4 5" id="KW-0472">Membrane</keyword>
<proteinExistence type="predicted"/>
<dbReference type="GO" id="GO:0016020">
    <property type="term" value="C:membrane"/>
    <property type="evidence" value="ECO:0007669"/>
    <property type="project" value="UniProtKB-SubCell"/>
</dbReference>
<dbReference type="Proteomes" id="UP001501729">
    <property type="component" value="Unassembled WGS sequence"/>
</dbReference>
<protein>
    <recommendedName>
        <fullName evidence="8">DoxX-like family protein</fullName>
    </recommendedName>
</protein>
<evidence type="ECO:0000256" key="1">
    <source>
        <dbReference type="ARBA" id="ARBA00004141"/>
    </source>
</evidence>
<dbReference type="InterPro" id="IPR032808">
    <property type="entry name" value="DoxX"/>
</dbReference>
<evidence type="ECO:0000256" key="2">
    <source>
        <dbReference type="ARBA" id="ARBA00022692"/>
    </source>
</evidence>